<organism evidence="1 2">
    <name type="scientific">Zootermopsis nevadensis</name>
    <name type="common">Dampwood termite</name>
    <dbReference type="NCBI Taxonomy" id="136037"/>
    <lineage>
        <taxon>Eukaryota</taxon>
        <taxon>Metazoa</taxon>
        <taxon>Ecdysozoa</taxon>
        <taxon>Arthropoda</taxon>
        <taxon>Hexapoda</taxon>
        <taxon>Insecta</taxon>
        <taxon>Pterygota</taxon>
        <taxon>Neoptera</taxon>
        <taxon>Polyneoptera</taxon>
        <taxon>Dictyoptera</taxon>
        <taxon>Blattodea</taxon>
        <taxon>Blattoidea</taxon>
        <taxon>Termitoidae</taxon>
        <taxon>Termopsidae</taxon>
        <taxon>Zootermopsis</taxon>
    </lineage>
</organism>
<dbReference type="AlphaFoldDB" id="A0A067RCW4"/>
<proteinExistence type="predicted"/>
<evidence type="ECO:0000313" key="1">
    <source>
        <dbReference type="EMBL" id="KDR16619.1"/>
    </source>
</evidence>
<keyword evidence="2" id="KW-1185">Reference proteome</keyword>
<name>A0A067RCW4_ZOONE</name>
<gene>
    <name evidence="1" type="ORF">L798_09458</name>
</gene>
<protein>
    <submittedName>
        <fullName evidence="1">Uncharacterized protein</fullName>
    </submittedName>
</protein>
<reference evidence="1 2" key="1">
    <citation type="journal article" date="2014" name="Nat. Commun.">
        <title>Molecular traces of alternative social organization in a termite genome.</title>
        <authorList>
            <person name="Terrapon N."/>
            <person name="Li C."/>
            <person name="Robertson H.M."/>
            <person name="Ji L."/>
            <person name="Meng X."/>
            <person name="Booth W."/>
            <person name="Chen Z."/>
            <person name="Childers C.P."/>
            <person name="Glastad K.M."/>
            <person name="Gokhale K."/>
            <person name="Gowin J."/>
            <person name="Gronenberg W."/>
            <person name="Hermansen R.A."/>
            <person name="Hu H."/>
            <person name="Hunt B.G."/>
            <person name="Huylmans A.K."/>
            <person name="Khalil S.M."/>
            <person name="Mitchell R.D."/>
            <person name="Munoz-Torres M.C."/>
            <person name="Mustard J.A."/>
            <person name="Pan H."/>
            <person name="Reese J.T."/>
            <person name="Scharf M.E."/>
            <person name="Sun F."/>
            <person name="Vogel H."/>
            <person name="Xiao J."/>
            <person name="Yang W."/>
            <person name="Yang Z."/>
            <person name="Yang Z."/>
            <person name="Zhou J."/>
            <person name="Zhu J."/>
            <person name="Brent C.S."/>
            <person name="Elsik C.G."/>
            <person name="Goodisman M.A."/>
            <person name="Liberles D.A."/>
            <person name="Roe R.M."/>
            <person name="Vargo E.L."/>
            <person name="Vilcinskas A."/>
            <person name="Wang J."/>
            <person name="Bornberg-Bauer E."/>
            <person name="Korb J."/>
            <person name="Zhang G."/>
            <person name="Liebig J."/>
        </authorList>
    </citation>
    <scope>NUCLEOTIDE SEQUENCE [LARGE SCALE GENOMIC DNA]</scope>
    <source>
        <tissue evidence="1">Whole organism</tissue>
    </source>
</reference>
<accession>A0A067RCW4</accession>
<dbReference type="InParanoid" id="A0A067RCW4"/>
<dbReference type="EMBL" id="KK852782">
    <property type="protein sequence ID" value="KDR16619.1"/>
    <property type="molecule type" value="Genomic_DNA"/>
</dbReference>
<evidence type="ECO:0000313" key="2">
    <source>
        <dbReference type="Proteomes" id="UP000027135"/>
    </source>
</evidence>
<dbReference type="Proteomes" id="UP000027135">
    <property type="component" value="Unassembled WGS sequence"/>
</dbReference>
<sequence>MPDTNYHDYPTYQLGATANGSSAKTTHHHYQHNNAEKHVLFFPPATPQSEKASPQQQQQTKHGSYILRIDTKMKTRFDVIAVRTNQHQQKVDSVLSGKIPRVLRNLVFTIFHTH</sequence>